<reference evidence="3" key="1">
    <citation type="journal article" date="2021" name="J Fungi (Basel)">
        <title>Virulence traits and population genomics of the black yeast Aureobasidium melanogenum.</title>
        <authorList>
            <person name="Cernosa A."/>
            <person name="Sun X."/>
            <person name="Gostincar C."/>
            <person name="Fang C."/>
            <person name="Gunde-Cimerman N."/>
            <person name="Song Z."/>
        </authorList>
    </citation>
    <scope>NUCLEOTIDE SEQUENCE</scope>
    <source>
        <strain evidence="3">EXF-9911</strain>
    </source>
</reference>
<proteinExistence type="predicted"/>
<feature type="non-terminal residue" evidence="3">
    <location>
        <position position="120"/>
    </location>
</feature>
<dbReference type="AlphaFoldDB" id="A0A9P8J069"/>
<keyword evidence="2" id="KW-1133">Transmembrane helix</keyword>
<organism evidence="3 4">
    <name type="scientific">Aureobasidium melanogenum</name>
    <name type="common">Aureobasidium pullulans var. melanogenum</name>
    <dbReference type="NCBI Taxonomy" id="46634"/>
    <lineage>
        <taxon>Eukaryota</taxon>
        <taxon>Fungi</taxon>
        <taxon>Dikarya</taxon>
        <taxon>Ascomycota</taxon>
        <taxon>Pezizomycotina</taxon>
        <taxon>Dothideomycetes</taxon>
        <taxon>Dothideomycetidae</taxon>
        <taxon>Dothideales</taxon>
        <taxon>Saccotheciaceae</taxon>
        <taxon>Aureobasidium</taxon>
    </lineage>
</organism>
<protein>
    <submittedName>
        <fullName evidence="3">Uncharacterized protein</fullName>
    </submittedName>
</protein>
<evidence type="ECO:0000256" key="2">
    <source>
        <dbReference type="SAM" id="Phobius"/>
    </source>
</evidence>
<keyword evidence="2" id="KW-0812">Transmembrane</keyword>
<accession>A0A9P8J069</accession>
<feature type="region of interest" description="Disordered" evidence="1">
    <location>
        <begin position="1"/>
        <end position="71"/>
    </location>
</feature>
<evidence type="ECO:0000313" key="3">
    <source>
        <dbReference type="EMBL" id="KAG9670909.1"/>
    </source>
</evidence>
<keyword evidence="2" id="KW-0472">Membrane</keyword>
<feature type="transmembrane region" description="Helical" evidence="2">
    <location>
        <begin position="84"/>
        <end position="107"/>
    </location>
</feature>
<dbReference type="EMBL" id="JAHFXF010001282">
    <property type="protein sequence ID" value="KAG9670909.1"/>
    <property type="molecule type" value="Genomic_DNA"/>
</dbReference>
<evidence type="ECO:0000313" key="4">
    <source>
        <dbReference type="Proteomes" id="UP000779574"/>
    </source>
</evidence>
<name>A0A9P8J069_AURME</name>
<sequence length="120" mass="13465">MRRRASLAGADEDEGLKVNMRSNVEEVDSDDNKDNPPTQDLSRDKDSDDNLDPQSTPTPIPVPSADRKMEDFYRKQRQRARLRSPWSCSLVTMICTGLSLLLLATIAQSFLGRQLDPKGC</sequence>
<gene>
    <name evidence="3" type="ORF">KCU76_g16998</name>
</gene>
<dbReference type="Proteomes" id="UP000779574">
    <property type="component" value="Unassembled WGS sequence"/>
</dbReference>
<evidence type="ECO:0000256" key="1">
    <source>
        <dbReference type="SAM" id="MobiDB-lite"/>
    </source>
</evidence>
<reference evidence="3" key="2">
    <citation type="submission" date="2021-08" db="EMBL/GenBank/DDBJ databases">
        <authorList>
            <person name="Gostincar C."/>
            <person name="Sun X."/>
            <person name="Song Z."/>
            <person name="Gunde-Cimerman N."/>
        </authorList>
    </citation>
    <scope>NUCLEOTIDE SEQUENCE</scope>
    <source>
        <strain evidence="3">EXF-9911</strain>
    </source>
</reference>
<comment type="caution">
    <text evidence="3">The sequence shown here is derived from an EMBL/GenBank/DDBJ whole genome shotgun (WGS) entry which is preliminary data.</text>
</comment>